<evidence type="ECO:0000256" key="2">
    <source>
        <dbReference type="PIRSR" id="PIRSR601952-1"/>
    </source>
</evidence>
<feature type="active site" description="Phosphoserine intermediate" evidence="2">
    <location>
        <position position="150"/>
    </location>
</feature>
<feature type="binding site" evidence="3">
    <location>
        <position position="100"/>
    </location>
    <ligand>
        <name>Zn(2+)</name>
        <dbReference type="ChEBI" id="CHEBI:29105"/>
        <label>2</label>
    </ligand>
</feature>
<dbReference type="SMART" id="SM00098">
    <property type="entry name" value="alkPPc"/>
    <property type="match status" value="1"/>
</dbReference>
<feature type="binding site" evidence="3">
    <location>
        <position position="422"/>
    </location>
    <ligand>
        <name>Zn(2+)</name>
        <dbReference type="ChEBI" id="CHEBI:29105"/>
        <label>2</label>
    </ligand>
</feature>
<keyword evidence="5" id="KW-0732">Signal</keyword>
<accession>A0A840R897</accession>
<feature type="binding site" evidence="3">
    <location>
        <position position="213"/>
    </location>
    <ligand>
        <name>Mg(2+)</name>
        <dbReference type="ChEBI" id="CHEBI:18420"/>
    </ligand>
</feature>
<reference evidence="6 7" key="1">
    <citation type="submission" date="2020-08" db="EMBL/GenBank/DDBJ databases">
        <title>Genomic Encyclopedia of Type Strains, Phase IV (KMG-IV): sequencing the most valuable type-strain genomes for metagenomic binning, comparative biology and taxonomic classification.</title>
        <authorList>
            <person name="Goeker M."/>
        </authorList>
    </citation>
    <scope>NUCLEOTIDE SEQUENCE [LARGE SCALE GENOMIC DNA]</scope>
    <source>
        <strain evidence="6 7">DSM 25701</strain>
    </source>
</reference>
<keyword evidence="7" id="KW-1185">Reference proteome</keyword>
<sequence length="560" mass="58978">MTAKNLGATMTRKYDTLTIALAASLATLMLAACSDGKISPSGTPSKIQSTALLTHQSSALLIANTLQNQWYLDAASAVASKPLGEAERGKARNIILFLGDGMSIATITAARILAGQRLGQSGEEYALSFESFPYTGLAKTYNVDSQTPDSAGTMTAIVSGLKTDAGVLGVDENVIPGNCQSLAGNEVISALELAELAGKATGIISTARITHATPAATYAKTADRDWEADSDLPDDAKAAGCKDIASQLIDFEKNLEARIPGADVDGIDVVMGGGRRAFIDKTDTGGEGHRQDSRDLIQEWQQQYRDGDYLQNTADLQAIKPSATGKILGLFNPTHMQYESNRDTSNSGEPSLQAMTAAAITRLSQNPSGYFLMIEGGRIDHAHHAGNAYNALNETIAFADAVATAITLSNSDDTLIIVTADHGHVFSFSGYPKRGNPILGKVIGVGSDTPALAADGMPYTTLAYGNGRGFQNLGTDNNADTAYRQEIQAGRHNLKAIDTETSGFHQEALIPLSAETHSGEDVAIYASGPGAALISGSNEQNLIFHVMNYAADFLRSPTSH</sequence>
<feature type="binding site" evidence="3">
    <location>
        <position position="517"/>
    </location>
    <ligand>
        <name>Zn(2+)</name>
        <dbReference type="ChEBI" id="CHEBI:29105"/>
        <label>2</label>
    </ligand>
</feature>
<evidence type="ECO:0000313" key="6">
    <source>
        <dbReference type="EMBL" id="MBB5189107.1"/>
    </source>
</evidence>
<dbReference type="AlphaFoldDB" id="A0A840R897"/>
<proteinExistence type="inferred from homology"/>
<protein>
    <submittedName>
        <fullName evidence="6">Alkaline phosphatase</fullName>
        <ecNumber evidence="6">3.1.3.1</ecNumber>
    </submittedName>
</protein>
<dbReference type="EC" id="3.1.3.1" evidence="6"/>
<comment type="cofactor">
    <cofactor evidence="3">
        <name>Zn(2+)</name>
        <dbReference type="ChEBI" id="CHEBI:29105"/>
    </cofactor>
    <text evidence="3">Binds 2 Zn(2+) ions.</text>
</comment>
<dbReference type="Gene3D" id="3.40.720.10">
    <property type="entry name" value="Alkaline Phosphatase, subunit A"/>
    <property type="match status" value="1"/>
</dbReference>
<evidence type="ECO:0000256" key="3">
    <source>
        <dbReference type="PIRSR" id="PIRSR601952-2"/>
    </source>
</evidence>
<feature type="chain" id="PRO_5032270321" evidence="5">
    <location>
        <begin position="32"/>
        <end position="560"/>
    </location>
</feature>
<dbReference type="PANTHER" id="PTHR11596:SF5">
    <property type="entry name" value="ALKALINE PHOSPHATASE"/>
    <property type="match status" value="1"/>
</dbReference>
<dbReference type="Pfam" id="PF00245">
    <property type="entry name" value="Alk_phosphatase"/>
    <property type="match status" value="1"/>
</dbReference>
<dbReference type="EMBL" id="JACHHW010000013">
    <property type="protein sequence ID" value="MBB5189107.1"/>
    <property type="molecule type" value="Genomic_DNA"/>
</dbReference>
<dbReference type="SUPFAM" id="SSF53649">
    <property type="entry name" value="Alkaline phosphatase-like"/>
    <property type="match status" value="1"/>
</dbReference>
<keyword evidence="3" id="KW-0862">Zinc</keyword>
<feature type="binding site" evidence="3">
    <location>
        <position position="384"/>
    </location>
    <ligand>
        <name>Zn(2+)</name>
        <dbReference type="ChEBI" id="CHEBI:29105"/>
        <label>2</label>
    </ligand>
</feature>
<evidence type="ECO:0000256" key="5">
    <source>
        <dbReference type="SAM" id="SignalP"/>
    </source>
</evidence>
<keyword evidence="3" id="KW-0460">Magnesium</keyword>
<keyword evidence="6" id="KW-0378">Hydrolase</keyword>
<organism evidence="6 7">
    <name type="scientific">Zhongshania antarctica</name>
    <dbReference type="NCBI Taxonomy" id="641702"/>
    <lineage>
        <taxon>Bacteria</taxon>
        <taxon>Pseudomonadati</taxon>
        <taxon>Pseudomonadota</taxon>
        <taxon>Gammaproteobacteria</taxon>
        <taxon>Cellvibrionales</taxon>
        <taxon>Spongiibacteraceae</taxon>
        <taxon>Zhongshania</taxon>
    </lineage>
</organism>
<dbReference type="PANTHER" id="PTHR11596">
    <property type="entry name" value="ALKALINE PHOSPHATASE"/>
    <property type="match status" value="1"/>
</dbReference>
<gene>
    <name evidence="6" type="ORF">HNQ57_003407</name>
</gene>
<feature type="binding site" evidence="3">
    <location>
        <position position="100"/>
    </location>
    <ligand>
        <name>Mg(2+)</name>
        <dbReference type="ChEBI" id="CHEBI:18420"/>
    </ligand>
</feature>
<feature type="binding site" evidence="3">
    <location>
        <position position="211"/>
    </location>
    <ligand>
        <name>Mg(2+)</name>
        <dbReference type="ChEBI" id="CHEBI:18420"/>
    </ligand>
</feature>
<dbReference type="InterPro" id="IPR001952">
    <property type="entry name" value="Alkaline_phosphatase"/>
</dbReference>
<dbReference type="RefSeq" id="WP_244966222.1">
    <property type="nucleotide sequence ID" value="NZ_JACHHW010000013.1"/>
</dbReference>
<dbReference type="GO" id="GO:0046872">
    <property type="term" value="F:metal ion binding"/>
    <property type="evidence" value="ECO:0007669"/>
    <property type="project" value="UniProtKB-KW"/>
</dbReference>
<dbReference type="CDD" id="cd16012">
    <property type="entry name" value="ALP"/>
    <property type="match status" value="1"/>
</dbReference>
<dbReference type="PROSITE" id="PS51257">
    <property type="entry name" value="PROKAR_LIPOPROTEIN"/>
    <property type="match status" value="1"/>
</dbReference>
<feature type="binding site" evidence="3">
    <location>
        <position position="421"/>
    </location>
    <ligand>
        <name>Zn(2+)</name>
        <dbReference type="ChEBI" id="CHEBI:29105"/>
        <label>2</label>
    </ligand>
</feature>
<comment type="cofactor">
    <cofactor evidence="3">
        <name>Mg(2+)</name>
        <dbReference type="ChEBI" id="CHEBI:18420"/>
    </cofactor>
    <text evidence="3">Binds 1 Mg(2+) ion.</text>
</comment>
<dbReference type="InterPro" id="IPR017850">
    <property type="entry name" value="Alkaline_phosphatase_core_sf"/>
</dbReference>
<evidence type="ECO:0000313" key="7">
    <source>
        <dbReference type="Proteomes" id="UP000536640"/>
    </source>
</evidence>
<name>A0A840R897_9GAMM</name>
<evidence type="ECO:0000256" key="1">
    <source>
        <dbReference type="ARBA" id="ARBA00022553"/>
    </source>
</evidence>
<dbReference type="GO" id="GO:0004035">
    <property type="term" value="F:alkaline phosphatase activity"/>
    <property type="evidence" value="ECO:0007669"/>
    <property type="project" value="UniProtKB-EC"/>
</dbReference>
<dbReference type="PRINTS" id="PR00113">
    <property type="entry name" value="ALKPHPHTASE"/>
</dbReference>
<comment type="caution">
    <text evidence="6">The sequence shown here is derived from an EMBL/GenBank/DDBJ whole genome shotgun (WGS) entry which is preliminary data.</text>
</comment>
<keyword evidence="1" id="KW-0597">Phosphoprotein</keyword>
<feature type="binding site" evidence="3">
    <location>
        <position position="380"/>
    </location>
    <ligand>
        <name>Zn(2+)</name>
        <dbReference type="ChEBI" id="CHEBI:29105"/>
        <label>2</label>
    </ligand>
</feature>
<feature type="signal peptide" evidence="5">
    <location>
        <begin position="1"/>
        <end position="31"/>
    </location>
</feature>
<feature type="binding site" evidence="3">
    <location>
        <position position="375"/>
    </location>
    <ligand>
        <name>Mg(2+)</name>
        <dbReference type="ChEBI" id="CHEBI:18420"/>
    </ligand>
</feature>
<comment type="similarity">
    <text evidence="4">Belongs to the alkaline phosphatase family.</text>
</comment>
<dbReference type="Proteomes" id="UP000536640">
    <property type="component" value="Unassembled WGS sequence"/>
</dbReference>
<evidence type="ECO:0000256" key="4">
    <source>
        <dbReference type="RuleBase" id="RU003946"/>
    </source>
</evidence>
<keyword evidence="3" id="KW-0479">Metal-binding</keyword>